<reference evidence="1 2" key="1">
    <citation type="submission" date="2023-07" db="EMBL/GenBank/DDBJ databases">
        <title>Sorghum-associated microbial communities from plants grown in Nebraska, USA.</title>
        <authorList>
            <person name="Schachtman D."/>
        </authorList>
    </citation>
    <scope>NUCLEOTIDE SEQUENCE [LARGE SCALE GENOMIC DNA]</scope>
    <source>
        <strain evidence="1 2">4256</strain>
    </source>
</reference>
<proteinExistence type="predicted"/>
<dbReference type="EMBL" id="JAVDWV010000019">
    <property type="protein sequence ID" value="MDR7156701.1"/>
    <property type="molecule type" value="Genomic_DNA"/>
</dbReference>
<sequence length="33" mass="3563">MFGKTQGDALAPSWFEAMDGNGNAHARLDANRI</sequence>
<evidence type="ECO:0000313" key="2">
    <source>
        <dbReference type="Proteomes" id="UP001267638"/>
    </source>
</evidence>
<protein>
    <submittedName>
        <fullName evidence="1">Uncharacterized protein</fullName>
    </submittedName>
</protein>
<gene>
    <name evidence="1" type="ORF">J2W40_003546</name>
</gene>
<dbReference type="Proteomes" id="UP001267638">
    <property type="component" value="Unassembled WGS sequence"/>
</dbReference>
<keyword evidence="2" id="KW-1185">Reference proteome</keyword>
<name>A0ABU1X570_SPHXE</name>
<comment type="caution">
    <text evidence="1">The sequence shown here is derived from an EMBL/GenBank/DDBJ whole genome shotgun (WGS) entry which is preliminary data.</text>
</comment>
<evidence type="ECO:0000313" key="1">
    <source>
        <dbReference type="EMBL" id="MDR7156701.1"/>
    </source>
</evidence>
<accession>A0ABU1X570</accession>
<organism evidence="1 2">
    <name type="scientific">Sphingobium xenophagum</name>
    <dbReference type="NCBI Taxonomy" id="121428"/>
    <lineage>
        <taxon>Bacteria</taxon>
        <taxon>Pseudomonadati</taxon>
        <taxon>Pseudomonadota</taxon>
        <taxon>Alphaproteobacteria</taxon>
        <taxon>Sphingomonadales</taxon>
        <taxon>Sphingomonadaceae</taxon>
        <taxon>Sphingobium</taxon>
    </lineage>
</organism>